<evidence type="ECO:0000313" key="11">
    <source>
        <dbReference type="Proteomes" id="UP000248856"/>
    </source>
</evidence>
<dbReference type="PANTHER" id="PTHR37479:SF1">
    <property type="entry name" value="CELL DIVISION PROTEIN FTSL"/>
    <property type="match status" value="1"/>
</dbReference>
<dbReference type="NCBIfam" id="TIGR02209">
    <property type="entry name" value="ftsL_broad"/>
    <property type="match status" value="1"/>
</dbReference>
<dbReference type="HAMAP" id="MF_00910">
    <property type="entry name" value="FtsL"/>
    <property type="match status" value="1"/>
</dbReference>
<keyword evidence="6 8" id="KW-0472">Membrane</keyword>
<dbReference type="GO" id="GO:0032153">
    <property type="term" value="C:cell division site"/>
    <property type="evidence" value="ECO:0007669"/>
    <property type="project" value="UniProtKB-UniRule"/>
</dbReference>
<dbReference type="GO" id="GO:0005886">
    <property type="term" value="C:plasma membrane"/>
    <property type="evidence" value="ECO:0007669"/>
    <property type="project" value="UniProtKB-SubCell"/>
</dbReference>
<comment type="subcellular location">
    <subcellularLocation>
        <location evidence="8">Cell inner membrane</location>
        <topology evidence="8">Single-pass type II membrane protein</topology>
    </subcellularLocation>
    <subcellularLocation>
        <location evidence="1">Cell membrane</location>
        <topology evidence="1">Single-pass type II membrane protein</topology>
    </subcellularLocation>
    <text evidence="8">Localizes to the division septum where it forms a ring structure.</text>
</comment>
<dbReference type="Proteomes" id="UP000248856">
    <property type="component" value="Unassembled WGS sequence"/>
</dbReference>
<comment type="subunit">
    <text evidence="8">Part of a complex composed of FtsB, FtsL and FtsQ.</text>
</comment>
<evidence type="ECO:0000313" key="10">
    <source>
        <dbReference type="EMBL" id="RAR85842.1"/>
    </source>
</evidence>
<comment type="similarity">
    <text evidence="8">Belongs to the FtsL family.</text>
</comment>
<accession>A0A328ZMB4</accession>
<name>A0A328ZMB4_9BURK</name>
<evidence type="ECO:0000256" key="6">
    <source>
        <dbReference type="ARBA" id="ARBA00023136"/>
    </source>
</evidence>
<dbReference type="OrthoDB" id="5298556at2"/>
<dbReference type="GO" id="GO:0043093">
    <property type="term" value="P:FtsZ-dependent cytokinesis"/>
    <property type="evidence" value="ECO:0007669"/>
    <property type="project" value="UniProtKB-UniRule"/>
</dbReference>
<keyword evidence="8" id="KW-0997">Cell inner membrane</keyword>
<dbReference type="InterPro" id="IPR011922">
    <property type="entry name" value="Cell_div_FtsL"/>
</dbReference>
<sequence>MTRLSLVLLLAVLASALYLVHTQYESRRLFTELDRAIAESRRLETEHQRLQVEKRAQATPLRVEKLARDRLQMRTATPAITQYVADDGRPVVTASAAMAGASGPAGAAPAAGGRR</sequence>
<keyword evidence="2 8" id="KW-1003">Cell membrane</keyword>
<evidence type="ECO:0000256" key="3">
    <source>
        <dbReference type="ARBA" id="ARBA00022618"/>
    </source>
</evidence>
<evidence type="ECO:0000256" key="7">
    <source>
        <dbReference type="ARBA" id="ARBA00023306"/>
    </source>
</evidence>
<keyword evidence="7 8" id="KW-0131">Cell cycle</keyword>
<keyword evidence="11" id="KW-1185">Reference proteome</keyword>
<reference evidence="10 11" key="1">
    <citation type="submission" date="2018-06" db="EMBL/GenBank/DDBJ databases">
        <title>Genomic Encyclopedia of Archaeal and Bacterial Type Strains, Phase II (KMG-II): from individual species to whole genera.</title>
        <authorList>
            <person name="Goeker M."/>
        </authorList>
    </citation>
    <scope>NUCLEOTIDE SEQUENCE [LARGE SCALE GENOMIC DNA]</scope>
    <source>
        <strain evidence="10 11">CFPB 3232</strain>
    </source>
</reference>
<organism evidence="10 11">
    <name type="scientific">Paracidovorax anthurii</name>
    <dbReference type="NCBI Taxonomy" id="78229"/>
    <lineage>
        <taxon>Bacteria</taxon>
        <taxon>Pseudomonadati</taxon>
        <taxon>Pseudomonadota</taxon>
        <taxon>Betaproteobacteria</taxon>
        <taxon>Burkholderiales</taxon>
        <taxon>Comamonadaceae</taxon>
        <taxon>Paracidovorax</taxon>
    </lineage>
</organism>
<dbReference type="PANTHER" id="PTHR37479">
    <property type="entry name" value="CELL DIVISION PROTEIN FTSL"/>
    <property type="match status" value="1"/>
</dbReference>
<evidence type="ECO:0000256" key="4">
    <source>
        <dbReference type="ARBA" id="ARBA00022692"/>
    </source>
</evidence>
<evidence type="ECO:0000256" key="8">
    <source>
        <dbReference type="HAMAP-Rule" id="MF_00910"/>
    </source>
</evidence>
<keyword evidence="5 8" id="KW-1133">Transmembrane helix</keyword>
<gene>
    <name evidence="8" type="primary">ftsL</name>
    <name evidence="10" type="ORF">AX018_100373</name>
</gene>
<keyword evidence="4 8" id="KW-0812">Transmembrane</keyword>
<comment type="caution">
    <text evidence="10">The sequence shown here is derived from an EMBL/GenBank/DDBJ whole genome shotgun (WGS) entry which is preliminary data.</text>
</comment>
<keyword evidence="3 8" id="KW-0132">Cell division</keyword>
<evidence type="ECO:0000256" key="2">
    <source>
        <dbReference type="ARBA" id="ARBA00022475"/>
    </source>
</evidence>
<evidence type="ECO:0000256" key="1">
    <source>
        <dbReference type="ARBA" id="ARBA00004401"/>
    </source>
</evidence>
<proteinExistence type="inferred from homology"/>
<evidence type="ECO:0000256" key="9">
    <source>
        <dbReference type="NCBIfam" id="TIGR02209"/>
    </source>
</evidence>
<dbReference type="AlphaFoldDB" id="A0A328ZMB4"/>
<dbReference type="EMBL" id="QLTA01000003">
    <property type="protein sequence ID" value="RAR85842.1"/>
    <property type="molecule type" value="Genomic_DNA"/>
</dbReference>
<evidence type="ECO:0000256" key="5">
    <source>
        <dbReference type="ARBA" id="ARBA00022989"/>
    </source>
</evidence>
<protein>
    <recommendedName>
        <fullName evidence="8 9">Cell division protein FtsL</fullName>
    </recommendedName>
</protein>
<dbReference type="Pfam" id="PF04999">
    <property type="entry name" value="FtsL"/>
    <property type="match status" value="1"/>
</dbReference>
<comment type="function">
    <text evidence="8">Essential cell division protein. May link together the upstream cell division proteins, which are predominantly cytoplasmic, with the downstream cell division proteins, which are predominantly periplasmic.</text>
</comment>
<dbReference type="RefSeq" id="WP_111875743.1">
    <property type="nucleotide sequence ID" value="NZ_CBCSGC010000028.1"/>
</dbReference>